<evidence type="ECO:0000256" key="4">
    <source>
        <dbReference type="ARBA" id="ARBA00023136"/>
    </source>
</evidence>
<dbReference type="PANTHER" id="PTHR31465">
    <property type="entry name" value="PROTEIN RTA1-RELATED"/>
    <property type="match status" value="1"/>
</dbReference>
<dbReference type="EMBL" id="CP138582">
    <property type="protein sequence ID" value="WPG99733.1"/>
    <property type="molecule type" value="Genomic_DNA"/>
</dbReference>
<evidence type="ECO:0000256" key="2">
    <source>
        <dbReference type="ARBA" id="ARBA00022692"/>
    </source>
</evidence>
<proteinExistence type="predicted"/>
<comment type="subcellular location">
    <subcellularLocation>
        <location evidence="1">Membrane</location>
        <topology evidence="1">Multi-pass membrane protein</topology>
    </subcellularLocation>
</comment>
<evidence type="ECO:0000313" key="7">
    <source>
        <dbReference type="Proteomes" id="UP001303373"/>
    </source>
</evidence>
<keyword evidence="3 5" id="KW-1133">Transmembrane helix</keyword>
<feature type="transmembrane region" description="Helical" evidence="5">
    <location>
        <begin position="217"/>
        <end position="238"/>
    </location>
</feature>
<dbReference type="Pfam" id="PF04479">
    <property type="entry name" value="RTA1"/>
    <property type="match status" value="1"/>
</dbReference>
<feature type="transmembrane region" description="Helical" evidence="5">
    <location>
        <begin position="38"/>
        <end position="58"/>
    </location>
</feature>
<dbReference type="Proteomes" id="UP001303373">
    <property type="component" value="Chromosome 3"/>
</dbReference>
<keyword evidence="7" id="KW-1185">Reference proteome</keyword>
<accession>A0AAQ3M181</accession>
<feature type="transmembrane region" description="Helical" evidence="5">
    <location>
        <begin position="65"/>
        <end position="84"/>
    </location>
</feature>
<evidence type="ECO:0000256" key="5">
    <source>
        <dbReference type="SAM" id="Phobius"/>
    </source>
</evidence>
<dbReference type="PANTHER" id="PTHR31465:SF9">
    <property type="entry name" value="SPHINGOID LONG-CHAIN BASE TRANSPORTER RSB1"/>
    <property type="match status" value="1"/>
</dbReference>
<sequence length="314" mass="34879">MTITGQCNFDIPRYDCTLETCCLAQSSFLYIPSFGGNLFFTIFFAAAIIPQLIIGIWYRTWGFAVGMFCGLLLEVIGYVARVMLHGSPFDANPFLIYLICLTIAPVFITAAIYLCLTRIIVIYGEHNSRIRPSTIAIIFMTSDFLSLVLQAIGGAIADTADDHTTGRHGIDIMIAGLMLQVISLALFLSFVAHFTWRCSRGVLNQDPEKVRVRQRSAFRVFMACLLLATVAVLVRSIFRVAELWEGFRGKLWNNETDFLVLDGAMMALATILLTAFHPGPAFGGQWSAANWTFKSKKPKTTSEIDLATHDAAKY</sequence>
<keyword evidence="4 5" id="KW-0472">Membrane</keyword>
<dbReference type="InterPro" id="IPR007568">
    <property type="entry name" value="RTA1"/>
</dbReference>
<feature type="transmembrane region" description="Helical" evidence="5">
    <location>
        <begin position="258"/>
        <end position="276"/>
    </location>
</feature>
<dbReference type="AlphaFoldDB" id="A0AAQ3M181"/>
<feature type="transmembrane region" description="Helical" evidence="5">
    <location>
        <begin position="96"/>
        <end position="121"/>
    </location>
</feature>
<dbReference type="GO" id="GO:0000324">
    <property type="term" value="C:fungal-type vacuole"/>
    <property type="evidence" value="ECO:0007669"/>
    <property type="project" value="TreeGrafter"/>
</dbReference>
<evidence type="ECO:0000256" key="3">
    <source>
        <dbReference type="ARBA" id="ARBA00022989"/>
    </source>
</evidence>
<dbReference type="GO" id="GO:0005886">
    <property type="term" value="C:plasma membrane"/>
    <property type="evidence" value="ECO:0007669"/>
    <property type="project" value="TreeGrafter"/>
</dbReference>
<gene>
    <name evidence="6" type="ORF">R9X50_00255200</name>
</gene>
<keyword evidence="2 5" id="KW-0812">Transmembrane</keyword>
<feature type="transmembrane region" description="Helical" evidence="5">
    <location>
        <begin position="172"/>
        <end position="196"/>
    </location>
</feature>
<name>A0AAQ3M181_9PEZI</name>
<evidence type="ECO:0000313" key="6">
    <source>
        <dbReference type="EMBL" id="WPG99733.1"/>
    </source>
</evidence>
<feature type="transmembrane region" description="Helical" evidence="5">
    <location>
        <begin position="133"/>
        <end position="152"/>
    </location>
</feature>
<reference evidence="6 7" key="1">
    <citation type="submission" date="2023-11" db="EMBL/GenBank/DDBJ databases">
        <title>An acidophilic fungus is an integral part of prey digestion in a carnivorous sundew plant.</title>
        <authorList>
            <person name="Tsai I.J."/>
        </authorList>
    </citation>
    <scope>NUCLEOTIDE SEQUENCE [LARGE SCALE GENOMIC DNA]</scope>
    <source>
        <strain evidence="6">169a</strain>
    </source>
</reference>
<organism evidence="6 7">
    <name type="scientific">Acrodontium crateriforme</name>
    <dbReference type="NCBI Taxonomy" id="150365"/>
    <lineage>
        <taxon>Eukaryota</taxon>
        <taxon>Fungi</taxon>
        <taxon>Dikarya</taxon>
        <taxon>Ascomycota</taxon>
        <taxon>Pezizomycotina</taxon>
        <taxon>Dothideomycetes</taxon>
        <taxon>Dothideomycetidae</taxon>
        <taxon>Mycosphaerellales</taxon>
        <taxon>Teratosphaeriaceae</taxon>
        <taxon>Acrodontium</taxon>
    </lineage>
</organism>
<evidence type="ECO:0000256" key="1">
    <source>
        <dbReference type="ARBA" id="ARBA00004141"/>
    </source>
</evidence>
<protein>
    <submittedName>
        <fullName evidence="6">Uncharacterized protein</fullName>
    </submittedName>
</protein>